<accession>A0A8D8SU47</accession>
<proteinExistence type="predicted"/>
<reference evidence="1" key="1">
    <citation type="submission" date="2021-05" db="EMBL/GenBank/DDBJ databases">
        <authorList>
            <person name="Alioto T."/>
            <person name="Alioto T."/>
            <person name="Gomez Garrido J."/>
        </authorList>
    </citation>
    <scope>NUCLEOTIDE SEQUENCE</scope>
</reference>
<sequence length="117" mass="13480">MQTQPISKWRERMCPHSSNIGLIKISSCSLSTYSSMTQPHFVLSSIHIPRMYHFTSREILFILIVHSFQWFDHLTFGYIHFLGPITHAHFPVEIGSRSTSELDGFAKNTTVVLKTEI</sequence>
<dbReference type="AlphaFoldDB" id="A0A8D8SU47"/>
<protein>
    <submittedName>
        <fullName evidence="1">Uncharacterized protein</fullName>
    </submittedName>
</protein>
<name>A0A8D8SU47_9HEMI</name>
<evidence type="ECO:0000313" key="1">
    <source>
        <dbReference type="EMBL" id="CAG6673271.1"/>
    </source>
</evidence>
<organism evidence="1">
    <name type="scientific">Cacopsylla melanoneura</name>
    <dbReference type="NCBI Taxonomy" id="428564"/>
    <lineage>
        <taxon>Eukaryota</taxon>
        <taxon>Metazoa</taxon>
        <taxon>Ecdysozoa</taxon>
        <taxon>Arthropoda</taxon>
        <taxon>Hexapoda</taxon>
        <taxon>Insecta</taxon>
        <taxon>Pterygota</taxon>
        <taxon>Neoptera</taxon>
        <taxon>Paraneoptera</taxon>
        <taxon>Hemiptera</taxon>
        <taxon>Sternorrhyncha</taxon>
        <taxon>Psylloidea</taxon>
        <taxon>Psyllidae</taxon>
        <taxon>Psyllinae</taxon>
        <taxon>Cacopsylla</taxon>
    </lineage>
</organism>
<dbReference type="EMBL" id="HBUF01230873">
    <property type="protein sequence ID" value="CAG6673271.1"/>
    <property type="molecule type" value="Transcribed_RNA"/>
</dbReference>